<name>A0AAD7F0Q7_9AGAR</name>
<protein>
    <submittedName>
        <fullName evidence="2">Uncharacterized protein</fullName>
    </submittedName>
</protein>
<evidence type="ECO:0000313" key="2">
    <source>
        <dbReference type="EMBL" id="KAJ7362786.1"/>
    </source>
</evidence>
<proteinExistence type="predicted"/>
<dbReference type="Proteomes" id="UP001218218">
    <property type="component" value="Unassembled WGS sequence"/>
</dbReference>
<reference evidence="2" key="1">
    <citation type="submission" date="2023-03" db="EMBL/GenBank/DDBJ databases">
        <title>Massive genome expansion in bonnet fungi (Mycena s.s.) driven by repeated elements and novel gene families across ecological guilds.</title>
        <authorList>
            <consortium name="Lawrence Berkeley National Laboratory"/>
            <person name="Harder C.B."/>
            <person name="Miyauchi S."/>
            <person name="Viragh M."/>
            <person name="Kuo A."/>
            <person name="Thoen E."/>
            <person name="Andreopoulos B."/>
            <person name="Lu D."/>
            <person name="Skrede I."/>
            <person name="Drula E."/>
            <person name="Henrissat B."/>
            <person name="Morin E."/>
            <person name="Kohler A."/>
            <person name="Barry K."/>
            <person name="LaButti K."/>
            <person name="Morin E."/>
            <person name="Salamov A."/>
            <person name="Lipzen A."/>
            <person name="Mereny Z."/>
            <person name="Hegedus B."/>
            <person name="Baldrian P."/>
            <person name="Stursova M."/>
            <person name="Weitz H."/>
            <person name="Taylor A."/>
            <person name="Grigoriev I.V."/>
            <person name="Nagy L.G."/>
            <person name="Martin F."/>
            <person name="Kauserud H."/>
        </authorList>
    </citation>
    <scope>NUCLEOTIDE SEQUENCE</scope>
    <source>
        <strain evidence="2">CBHHK002</strain>
    </source>
</reference>
<evidence type="ECO:0000313" key="3">
    <source>
        <dbReference type="Proteomes" id="UP001218218"/>
    </source>
</evidence>
<accession>A0AAD7F0Q7</accession>
<dbReference type="EMBL" id="JARIHO010000004">
    <property type="protein sequence ID" value="KAJ7362786.1"/>
    <property type="molecule type" value="Genomic_DNA"/>
</dbReference>
<feature type="region of interest" description="Disordered" evidence="1">
    <location>
        <begin position="763"/>
        <end position="786"/>
    </location>
</feature>
<feature type="region of interest" description="Disordered" evidence="1">
    <location>
        <begin position="1"/>
        <end position="56"/>
    </location>
</feature>
<organism evidence="2 3">
    <name type="scientific">Mycena albidolilacea</name>
    <dbReference type="NCBI Taxonomy" id="1033008"/>
    <lineage>
        <taxon>Eukaryota</taxon>
        <taxon>Fungi</taxon>
        <taxon>Dikarya</taxon>
        <taxon>Basidiomycota</taxon>
        <taxon>Agaricomycotina</taxon>
        <taxon>Agaricomycetes</taxon>
        <taxon>Agaricomycetidae</taxon>
        <taxon>Agaricales</taxon>
        <taxon>Marasmiineae</taxon>
        <taxon>Mycenaceae</taxon>
        <taxon>Mycena</taxon>
    </lineage>
</organism>
<sequence length="786" mass="86620">MAKKRRSAAQKAVTQLLKAPQTTNTNPDRHADETDDESPSASDSKTVEAAGSSTSPHCWHCPAFRAASTRLSRDRALLTTSLEQSHIELSAACRARQGERRRVQVTLRPDLGVEMQGGGYFLVGTEGDKGRWEFGLIQLGYEISQAESFGLSMDGTSHRGITLEGTHFTVKAASYQEDINMANPANQKWVTRVLGVEKVLDHTAAEQHRGLVNNVNQIVSSYAASPLAKCLNNHLTFNKLFHKLNFQSGDHTVDGKKFQALNKDLKGLIVLETLGQNAADSLHDFELVQQVADVPNDEVQLYLASRCIENPQVTPLDTRNTAQAIVQISLGSAIYDNVTQTERASLDLLISAGCGGHKDLNALVYGAKQLRLFWLRNPTCTPPVLLPNKANDLTIRLAPASSAASKKAVESSTSGAIKLIELAGNIFHNKNSKKGYQNRYTAYMTKAVIERYGSEAIGTLMHQFAEDICDGKGRAGANHMEANIIRGLSCTSTMSEVAALAVYGLLVSWLYLAIICGQPSEHTAFVDMLDLVDLHRRLPIFCMRLAVCPGLIFDHSLLDSELTLDGNSVISPGLLDAVRQADGELPYLREIITTLFKGCAQSWCQFTSELVCRGPINNLPDSLWRLVGISATNDANEGSLGSMHVAACFHPNISMINFSMCKRVQRNDTENFIWKVMTRPEDHTYIMHRVRKDDASGKNRKFNLEVAEHIATKVTIAKLRDQLCIFKFIVEDPELKNKAVWGDKRRSGLLAVVVAAVNRHIDKIPATEPTPNQQDTLDKNQPIEQQ</sequence>
<keyword evidence="3" id="KW-1185">Reference proteome</keyword>
<dbReference type="AlphaFoldDB" id="A0AAD7F0Q7"/>
<gene>
    <name evidence="2" type="ORF">DFH08DRAFT_799807</name>
</gene>
<evidence type="ECO:0000256" key="1">
    <source>
        <dbReference type="SAM" id="MobiDB-lite"/>
    </source>
</evidence>
<comment type="caution">
    <text evidence="2">The sequence shown here is derived from an EMBL/GenBank/DDBJ whole genome shotgun (WGS) entry which is preliminary data.</text>
</comment>